<evidence type="ECO:0000256" key="3">
    <source>
        <dbReference type="ARBA" id="ARBA00022857"/>
    </source>
</evidence>
<name>A0A2S0KLV3_9FIRM</name>
<dbReference type="GO" id="GO:0005829">
    <property type="term" value="C:cytosol"/>
    <property type="evidence" value="ECO:0007669"/>
    <property type="project" value="TreeGrafter"/>
</dbReference>
<comment type="pathway">
    <text evidence="1">Carbohydrate degradation; pentose phosphate pathway; D-ribulose 5-phosphate from D-glucose 6-phosphate (oxidative stage): step 1/3.</text>
</comment>
<dbReference type="EMBL" id="CP027226">
    <property type="protein sequence ID" value="AVM41994.1"/>
    <property type="molecule type" value="Genomic_DNA"/>
</dbReference>
<dbReference type="KEGG" id="fsa:C5Q98_01540"/>
<dbReference type="AlphaFoldDB" id="A0A2S0KLV3"/>
<dbReference type="InterPro" id="IPR001282">
    <property type="entry name" value="G6P_DH"/>
</dbReference>
<feature type="domain" description="Glucose-6-phosphate dehydrogenase NAD-binding" evidence="6">
    <location>
        <begin position="23"/>
        <end position="201"/>
    </location>
</feature>
<dbReference type="PIRSF" id="PIRSF000110">
    <property type="entry name" value="G6PD"/>
    <property type="match status" value="1"/>
</dbReference>
<dbReference type="Gene3D" id="3.40.50.720">
    <property type="entry name" value="NAD(P)-binding Rossmann-like Domain"/>
    <property type="match status" value="1"/>
</dbReference>
<keyword evidence="5" id="KW-0119">Carbohydrate metabolism</keyword>
<sequence>MEFTIMSGMMKQQSKLNKLIFTIFGSTGDLAYRKLMPAFYNLFCRGLVEYDVIFLAIGRRSWDREKYISEIKDGVKEFSKYEFSEEKFEAFAKHIDYFEMQFTESEDYQKLFNYYSSFPWAKNNDTKHIFYLAVAPRFFATIADNLAKTGCLRGECRAIIEKPFGPDPETAKATSLELERAFGEGQVYHIDHYLGKNMVQNLYTLRVENKFLDAILNKDFVKSIRINALEKIDIGDRGAFYDQTGALGDMIQSHLFLTLIMLVMNCDAEKGSKNYLDAQIKLLKSLRDPNDIENNLIVGQYDGYRDHDEVDPASQTETFAALRVFIDNPRWENVEFLLRSGKATEEKLTNVEVLFKGGQVLSIEIDPNPSITWTILADDANLEESTTKIDLSSDAEINKSDSPEAYERLVYSCYLGKKEYFPSWEQIEITWEWILKLQNLRRECNIKLEPYSKGSKGPDSQAKMYKTKD</sequence>
<evidence type="ECO:0000313" key="9">
    <source>
        <dbReference type="Proteomes" id="UP000237947"/>
    </source>
</evidence>
<dbReference type="Pfam" id="PF00479">
    <property type="entry name" value="G6PD_N"/>
    <property type="match status" value="1"/>
</dbReference>
<reference evidence="9" key="1">
    <citation type="submission" date="2018-02" db="EMBL/GenBank/DDBJ databases">
        <authorList>
            <person name="Holder M.E."/>
            <person name="Ajami N.J."/>
            <person name="Petrosino J.F."/>
        </authorList>
    </citation>
    <scope>NUCLEOTIDE SEQUENCE [LARGE SCALE GENOMIC DNA]</scope>
    <source>
        <strain evidence="9">CCUG 47711</strain>
    </source>
</reference>
<dbReference type="InterPro" id="IPR036291">
    <property type="entry name" value="NAD(P)-bd_dom_sf"/>
</dbReference>
<dbReference type="GO" id="GO:0009051">
    <property type="term" value="P:pentose-phosphate shunt, oxidative branch"/>
    <property type="evidence" value="ECO:0007669"/>
    <property type="project" value="TreeGrafter"/>
</dbReference>
<dbReference type="InterPro" id="IPR022674">
    <property type="entry name" value="G6P_DH_NAD-bd"/>
</dbReference>
<feature type="domain" description="Glucose-6-phosphate dehydrogenase C-terminal" evidence="7">
    <location>
        <begin position="204"/>
        <end position="467"/>
    </location>
</feature>
<evidence type="ECO:0000256" key="1">
    <source>
        <dbReference type="ARBA" id="ARBA00004937"/>
    </source>
</evidence>
<evidence type="ECO:0000259" key="6">
    <source>
        <dbReference type="Pfam" id="PF00479"/>
    </source>
</evidence>
<dbReference type="PANTHER" id="PTHR23429:SF0">
    <property type="entry name" value="GLUCOSE-6-PHOSPHATE 1-DEHYDROGENASE"/>
    <property type="match status" value="1"/>
</dbReference>
<dbReference type="GO" id="GO:0004345">
    <property type="term" value="F:glucose-6-phosphate dehydrogenase activity"/>
    <property type="evidence" value="ECO:0007669"/>
    <property type="project" value="InterPro"/>
</dbReference>
<accession>A0A2S0KLV3</accession>
<keyword evidence="2" id="KW-0313">Glucose metabolism</keyword>
<protein>
    <submittedName>
        <fullName evidence="8">Glucose-6-phosphate dehydrogenase</fullName>
    </submittedName>
</protein>
<proteinExistence type="predicted"/>
<dbReference type="SUPFAM" id="SSF55347">
    <property type="entry name" value="Glyceraldehyde-3-phosphate dehydrogenase-like, C-terminal domain"/>
    <property type="match status" value="1"/>
</dbReference>
<evidence type="ECO:0000256" key="4">
    <source>
        <dbReference type="ARBA" id="ARBA00023002"/>
    </source>
</evidence>
<dbReference type="Gene3D" id="3.30.360.10">
    <property type="entry name" value="Dihydrodipicolinate Reductase, domain 2"/>
    <property type="match status" value="1"/>
</dbReference>
<dbReference type="Proteomes" id="UP000237947">
    <property type="component" value="Chromosome"/>
</dbReference>
<dbReference type="InterPro" id="IPR022675">
    <property type="entry name" value="G6P_DH_C"/>
</dbReference>
<dbReference type="Pfam" id="PF02781">
    <property type="entry name" value="G6PD_C"/>
    <property type="match status" value="1"/>
</dbReference>
<keyword evidence="3" id="KW-0521">NADP</keyword>
<gene>
    <name evidence="8" type="ORF">C5Q98_01540</name>
</gene>
<dbReference type="SUPFAM" id="SSF51735">
    <property type="entry name" value="NAD(P)-binding Rossmann-fold domains"/>
    <property type="match status" value="1"/>
</dbReference>
<evidence type="ECO:0000259" key="7">
    <source>
        <dbReference type="Pfam" id="PF02781"/>
    </source>
</evidence>
<dbReference type="PRINTS" id="PR00079">
    <property type="entry name" value="G6PDHDRGNASE"/>
</dbReference>
<evidence type="ECO:0000256" key="2">
    <source>
        <dbReference type="ARBA" id="ARBA00022526"/>
    </source>
</evidence>
<dbReference type="PANTHER" id="PTHR23429">
    <property type="entry name" value="GLUCOSE-6-PHOSPHATE 1-DEHYDROGENASE G6PD"/>
    <property type="match status" value="1"/>
</dbReference>
<keyword evidence="9" id="KW-1185">Reference proteome</keyword>
<dbReference type="GO" id="GO:0006006">
    <property type="term" value="P:glucose metabolic process"/>
    <property type="evidence" value="ECO:0007669"/>
    <property type="project" value="UniProtKB-KW"/>
</dbReference>
<organism evidence="8 9">
    <name type="scientific">Fastidiosipila sanguinis</name>
    <dbReference type="NCBI Taxonomy" id="236753"/>
    <lineage>
        <taxon>Bacteria</taxon>
        <taxon>Bacillati</taxon>
        <taxon>Bacillota</taxon>
        <taxon>Clostridia</taxon>
        <taxon>Eubacteriales</taxon>
        <taxon>Oscillospiraceae</taxon>
        <taxon>Fastidiosipila</taxon>
    </lineage>
</organism>
<evidence type="ECO:0000256" key="5">
    <source>
        <dbReference type="ARBA" id="ARBA00023277"/>
    </source>
</evidence>
<dbReference type="GO" id="GO:0050661">
    <property type="term" value="F:NADP binding"/>
    <property type="evidence" value="ECO:0007669"/>
    <property type="project" value="InterPro"/>
</dbReference>
<keyword evidence="4" id="KW-0560">Oxidoreductase</keyword>
<evidence type="ECO:0000313" key="8">
    <source>
        <dbReference type="EMBL" id="AVM41994.1"/>
    </source>
</evidence>